<feature type="chain" id="PRO_5026294153" evidence="2">
    <location>
        <begin position="20"/>
        <end position="241"/>
    </location>
</feature>
<keyword evidence="1 2" id="KW-0732">Signal</keyword>
<evidence type="ECO:0000256" key="1">
    <source>
        <dbReference type="ARBA" id="ARBA00022729"/>
    </source>
</evidence>
<name>A0A6G6GPN3_9FLAO</name>
<dbReference type="RefSeq" id="WP_164680446.1">
    <property type="nucleotide sequence ID" value="NZ_CP049057.1"/>
</dbReference>
<sequence length="241" mass="26147">MLKKLSLLSMLLVAFTASAQFTVATHDGDPLVDGQTVNIGSSISPDPNLEFYVTNENASENINVRIEFVSANNDDGSELEICFGLCYTGVTVGQIYPINDVVVIEPGMTQVSDGDHFKHIPNGSTEIITYVFRFLEVDGDGNEIGDDLTLTYVYDPDFLSIDEQNVVNASIASTMVNNYIEVNANEALTFTLYDIQGRVVNQTQLEAGVSQVNVADLAAQTYLAVLTNSKGASETTKVIIR</sequence>
<dbReference type="Proteomes" id="UP000505306">
    <property type="component" value="Chromosome"/>
</dbReference>
<keyword evidence="4" id="KW-1185">Reference proteome</keyword>
<organism evidence="3 4">
    <name type="scientific">Rasiella rasia</name>
    <dbReference type="NCBI Taxonomy" id="2744027"/>
    <lineage>
        <taxon>Bacteria</taxon>
        <taxon>Pseudomonadati</taxon>
        <taxon>Bacteroidota</taxon>
        <taxon>Flavobacteriia</taxon>
        <taxon>Flavobacteriales</taxon>
        <taxon>Flavobacteriaceae</taxon>
        <taxon>Rasiella</taxon>
    </lineage>
</organism>
<evidence type="ECO:0000256" key="2">
    <source>
        <dbReference type="SAM" id="SignalP"/>
    </source>
</evidence>
<gene>
    <name evidence="3" type="ORF">G5B37_12935</name>
</gene>
<dbReference type="KEGG" id="mgel:G5B37_12935"/>
<reference evidence="3 4" key="1">
    <citation type="submission" date="2020-02" db="EMBL/GenBank/DDBJ databases">
        <title>Complete genome sequence of Flavobacteriaceae bacterium.</title>
        <authorList>
            <person name="Kim S.-J."/>
            <person name="Kim Y.-S."/>
            <person name="Kim K.-H."/>
        </authorList>
    </citation>
    <scope>NUCLEOTIDE SEQUENCE [LARGE SCALE GENOMIC DNA]</scope>
    <source>
        <strain evidence="3 4">RR4-40</strain>
    </source>
</reference>
<accession>A0A6G6GPN3</accession>
<feature type="signal peptide" evidence="2">
    <location>
        <begin position="1"/>
        <end position="19"/>
    </location>
</feature>
<dbReference type="EMBL" id="CP049057">
    <property type="protein sequence ID" value="QIE60434.1"/>
    <property type="molecule type" value="Genomic_DNA"/>
</dbReference>
<dbReference type="InterPro" id="IPR026444">
    <property type="entry name" value="Secre_tail"/>
</dbReference>
<evidence type="ECO:0000313" key="4">
    <source>
        <dbReference type="Proteomes" id="UP000505306"/>
    </source>
</evidence>
<dbReference type="AlphaFoldDB" id="A0A6G6GPN3"/>
<protein>
    <submittedName>
        <fullName evidence="3">T9SS type A sorting domain-containing protein</fullName>
    </submittedName>
</protein>
<proteinExistence type="predicted"/>
<dbReference type="NCBIfam" id="TIGR04183">
    <property type="entry name" value="Por_Secre_tail"/>
    <property type="match status" value="1"/>
</dbReference>
<evidence type="ECO:0000313" key="3">
    <source>
        <dbReference type="EMBL" id="QIE60434.1"/>
    </source>
</evidence>